<dbReference type="InterPro" id="IPR023393">
    <property type="entry name" value="START-like_dom_sf"/>
</dbReference>
<organism evidence="2 3">
    <name type="scientific">Ilex paraguariensis</name>
    <name type="common">yerba mate</name>
    <dbReference type="NCBI Taxonomy" id="185542"/>
    <lineage>
        <taxon>Eukaryota</taxon>
        <taxon>Viridiplantae</taxon>
        <taxon>Streptophyta</taxon>
        <taxon>Embryophyta</taxon>
        <taxon>Tracheophyta</taxon>
        <taxon>Spermatophyta</taxon>
        <taxon>Magnoliopsida</taxon>
        <taxon>eudicotyledons</taxon>
        <taxon>Gunneridae</taxon>
        <taxon>Pentapetalae</taxon>
        <taxon>asterids</taxon>
        <taxon>campanulids</taxon>
        <taxon>Aquifoliales</taxon>
        <taxon>Aquifoliaceae</taxon>
        <taxon>Ilex</taxon>
    </lineage>
</organism>
<dbReference type="EMBL" id="CAUOFW020004502">
    <property type="protein sequence ID" value="CAK9165929.1"/>
    <property type="molecule type" value="Genomic_DNA"/>
</dbReference>
<comment type="caution">
    <text evidence="2">The sequence shown here is derived from an EMBL/GenBank/DDBJ whole genome shotgun (WGS) entry which is preliminary data.</text>
</comment>
<dbReference type="Pfam" id="PF03364">
    <property type="entry name" value="Polyketide_cyc"/>
    <property type="match status" value="1"/>
</dbReference>
<evidence type="ECO:0000313" key="2">
    <source>
        <dbReference type="EMBL" id="CAK9165929.1"/>
    </source>
</evidence>
<dbReference type="AlphaFoldDB" id="A0ABC8TG19"/>
<evidence type="ECO:0000313" key="3">
    <source>
        <dbReference type="Proteomes" id="UP001642360"/>
    </source>
</evidence>
<keyword evidence="3" id="KW-1185">Reference proteome</keyword>
<dbReference type="PANTHER" id="PTHR34060">
    <property type="entry name" value="POLYKETIDE CYCLASE / DEHYDRASE AND LIPID TRANSPORT PROTEIN"/>
    <property type="match status" value="1"/>
</dbReference>
<accession>A0ABC8TG19</accession>
<dbReference type="Proteomes" id="UP001642360">
    <property type="component" value="Unassembled WGS sequence"/>
</dbReference>
<protein>
    <recommendedName>
        <fullName evidence="1">Coenzyme Q-binding protein COQ10 START domain-containing protein</fullName>
    </recommendedName>
</protein>
<dbReference type="Gene3D" id="3.30.530.20">
    <property type="match status" value="1"/>
</dbReference>
<dbReference type="InterPro" id="IPR005031">
    <property type="entry name" value="COQ10_START"/>
</dbReference>
<dbReference type="PANTHER" id="PTHR34060:SF1">
    <property type="entry name" value="POLYKETIDE CYCLASE _ DEHYDRASE AND LIPID TRANSPORT PROTEIN"/>
    <property type="match status" value="1"/>
</dbReference>
<proteinExistence type="predicted"/>
<reference evidence="2 3" key="1">
    <citation type="submission" date="2024-02" db="EMBL/GenBank/DDBJ databases">
        <authorList>
            <person name="Vignale AGUSTIN F."/>
            <person name="Sosa J E."/>
            <person name="Modenutti C."/>
        </authorList>
    </citation>
    <scope>NUCLEOTIDE SEQUENCE [LARGE SCALE GENOMIC DNA]</scope>
</reference>
<gene>
    <name evidence="2" type="ORF">ILEXP_LOCUS35126</name>
</gene>
<sequence length="244" mass="27797">MQLQIHMHGFLISSEWRTAPLLLYFQPHCSYPLSSSSSSRIRNPNLTLTTAVPLISSSQALPASSKPSLFKFRSSPNSPDLLVATALFDEDEDDASSASINRDVSDIEIEIEKIGNNRRRIRSQIVVQASLQTVWDVLTNYERLADFVPGLAVSQLLEKRHNFARLFQIGQQNLAFGLKFNAKGIIDCFEKDLETLPFGQRRNIEFKMIEGDFQLFEGRWSIEERWGSLTGRQWDDIKCAWAVE</sequence>
<feature type="domain" description="Coenzyme Q-binding protein COQ10 START" evidence="1">
    <location>
        <begin position="127"/>
        <end position="225"/>
    </location>
</feature>
<evidence type="ECO:0000259" key="1">
    <source>
        <dbReference type="Pfam" id="PF03364"/>
    </source>
</evidence>
<name>A0ABC8TG19_9AQUA</name>
<dbReference type="SUPFAM" id="SSF55961">
    <property type="entry name" value="Bet v1-like"/>
    <property type="match status" value="1"/>
</dbReference>